<evidence type="ECO:0000313" key="4">
    <source>
        <dbReference type="Proteomes" id="UP000318528"/>
    </source>
</evidence>
<dbReference type="AlphaFoldDB" id="A0A553BZ62"/>
<keyword evidence="4" id="KW-1185">Reference proteome</keyword>
<evidence type="ECO:0008006" key="6">
    <source>
        <dbReference type="Google" id="ProtNLM"/>
    </source>
</evidence>
<name>A0A553BZ62_9FLAO</name>
<feature type="chain" id="PRO_5021951111" description="RHS repeat-associated core domain-containing protein" evidence="1">
    <location>
        <begin position="21"/>
        <end position="351"/>
    </location>
</feature>
<dbReference type="EMBL" id="VJZL01000001">
    <property type="protein sequence ID" value="TRX13529.1"/>
    <property type="molecule type" value="Genomic_DNA"/>
</dbReference>
<dbReference type="Gene3D" id="2.180.10.10">
    <property type="entry name" value="RHS repeat-associated core"/>
    <property type="match status" value="1"/>
</dbReference>
<evidence type="ECO:0000313" key="3">
    <source>
        <dbReference type="EMBL" id="TRX13529.1"/>
    </source>
</evidence>
<dbReference type="OrthoDB" id="1268901at2"/>
<dbReference type="Proteomes" id="UP000318669">
    <property type="component" value="Unassembled WGS sequence"/>
</dbReference>
<feature type="signal peptide" evidence="1">
    <location>
        <begin position="1"/>
        <end position="20"/>
    </location>
</feature>
<comment type="caution">
    <text evidence="3">The sequence shown here is derived from an EMBL/GenBank/DDBJ whole genome shotgun (WGS) entry which is preliminary data.</text>
</comment>
<protein>
    <recommendedName>
        <fullName evidence="6">RHS repeat-associated core domain-containing protein</fullName>
    </recommendedName>
</protein>
<evidence type="ECO:0000313" key="2">
    <source>
        <dbReference type="EMBL" id="TRX10485.1"/>
    </source>
</evidence>
<evidence type="ECO:0000256" key="1">
    <source>
        <dbReference type="SAM" id="SignalP"/>
    </source>
</evidence>
<proteinExistence type="predicted"/>
<dbReference type="EMBL" id="VJZN01000001">
    <property type="protein sequence ID" value="TRX10485.1"/>
    <property type="molecule type" value="Genomic_DNA"/>
</dbReference>
<evidence type="ECO:0000313" key="5">
    <source>
        <dbReference type="Proteomes" id="UP000318669"/>
    </source>
</evidence>
<dbReference type="Proteomes" id="UP000318528">
    <property type="component" value="Unassembled WGS sequence"/>
</dbReference>
<keyword evidence="1" id="KW-0732">Signal</keyword>
<accession>A0A553BZ62</accession>
<gene>
    <name evidence="3" type="ORF">FNW11_01365</name>
    <name evidence="2" type="ORF">FNW12_00855</name>
</gene>
<dbReference type="RefSeq" id="WP_143385829.1">
    <property type="nucleotide sequence ID" value="NZ_VJZL01000001.1"/>
</dbReference>
<sequence>MSKKLYYLFLFIFSFSVLSAQEKLSKEEKARREKNIQAGNPFTQFGYKAKIATLSQGKYLEFHDLDSIVTIGTIRWHVYKNEIVGRIVQDSLNPDAQPIGDRVGRWISPDPLSEEFPSWSPYTFVNNNPLRFNDPTGMAAEDVMPPDDYLIKQNGIIEVTKTNDKFDRFSIENKQGKIESITQINKNENGLLQLPSSINFNSSDSNSSFSLSVKEGNEYRSYIRGDAAAALFGAASQANFKDIGVVGFSLSDGKSPAPSTSHKLGKNGDLRYLNTNKKSASTNIRSSNFDVTRQSTFNEGLYKYGWKDMISERFGNGNLLPHTSSSIERNIHSDHTTHLHLQGFNPKIIKK</sequence>
<reference evidence="4 5" key="1">
    <citation type="submission" date="2019-07" db="EMBL/GenBank/DDBJ databases">
        <title>Novel species of Flavobacterium.</title>
        <authorList>
            <person name="Liu Q."/>
            <person name="Xin Y.-H."/>
        </authorList>
    </citation>
    <scope>NUCLEOTIDE SEQUENCE [LARGE SCALE GENOMIC DNA]</scope>
    <source>
        <strain evidence="2 4">GSP39</strain>
        <strain evidence="3 5">GSR22</strain>
    </source>
</reference>
<organism evidence="3 5">
    <name type="scientific">Flavobacterium gawalongense</name>
    <dbReference type="NCBI Taxonomy" id="2594432"/>
    <lineage>
        <taxon>Bacteria</taxon>
        <taxon>Pseudomonadati</taxon>
        <taxon>Bacteroidota</taxon>
        <taxon>Flavobacteriia</taxon>
        <taxon>Flavobacteriales</taxon>
        <taxon>Flavobacteriaceae</taxon>
        <taxon>Flavobacterium</taxon>
    </lineage>
</organism>